<name>A0A1G2JMZ3_9BACT</name>
<keyword evidence="5 7" id="KW-0521">NADP</keyword>
<gene>
    <name evidence="10" type="ORF">A2561_01855</name>
</gene>
<comment type="pathway">
    <text evidence="1 7">Cofactor biosynthesis; tetrahydrofolate biosynthesis; 5,6,7,8-tetrahydrofolate from 7,8-dihydrofolate: step 1/1.</text>
</comment>
<accession>A0A1G2JMZ3</accession>
<evidence type="ECO:0000256" key="1">
    <source>
        <dbReference type="ARBA" id="ARBA00004903"/>
    </source>
</evidence>
<dbReference type="InterPro" id="IPR024072">
    <property type="entry name" value="DHFR-like_dom_sf"/>
</dbReference>
<keyword evidence="6 7" id="KW-0560">Oxidoreductase</keyword>
<evidence type="ECO:0000259" key="9">
    <source>
        <dbReference type="PROSITE" id="PS51330"/>
    </source>
</evidence>
<dbReference type="GO" id="GO:0004146">
    <property type="term" value="F:dihydrofolate reductase activity"/>
    <property type="evidence" value="ECO:0007669"/>
    <property type="project" value="UniProtKB-EC"/>
</dbReference>
<sequence>MISIIAAIAKNRVIGSKNGLPWHLPADFKYFKEKTQGKIIILGLNTFKSIGERPLPNRKHIILCDKPDYKISEPFDSAQGKNNCFLVSSIDKALEVAKELSLNQGNDEVMICGGAFVYKQFLPLVDRLYLTYIHQDFEGDTYFPEFNIIDFKEVSKQDFEPDEKNKYSYSFVVLDRI</sequence>
<dbReference type="GO" id="GO:0046654">
    <property type="term" value="P:tetrahydrofolate biosynthetic process"/>
    <property type="evidence" value="ECO:0007669"/>
    <property type="project" value="UniProtKB-UniPathway"/>
</dbReference>
<dbReference type="PANTHER" id="PTHR48069:SF3">
    <property type="entry name" value="DIHYDROFOLATE REDUCTASE"/>
    <property type="match status" value="1"/>
</dbReference>
<dbReference type="GO" id="GO:0006730">
    <property type="term" value="P:one-carbon metabolic process"/>
    <property type="evidence" value="ECO:0007669"/>
    <property type="project" value="UniProtKB-KW"/>
</dbReference>
<evidence type="ECO:0000256" key="8">
    <source>
        <dbReference type="RuleBase" id="RU004474"/>
    </source>
</evidence>
<keyword evidence="4 7" id="KW-0554">One-carbon metabolism</keyword>
<evidence type="ECO:0000256" key="2">
    <source>
        <dbReference type="ARBA" id="ARBA00009539"/>
    </source>
</evidence>
<feature type="domain" description="DHFR" evidence="9">
    <location>
        <begin position="1"/>
        <end position="176"/>
    </location>
</feature>
<reference evidence="10 11" key="1">
    <citation type="journal article" date="2016" name="Nat. Commun.">
        <title>Thousands of microbial genomes shed light on interconnected biogeochemical processes in an aquifer system.</title>
        <authorList>
            <person name="Anantharaman K."/>
            <person name="Brown C.T."/>
            <person name="Hug L.A."/>
            <person name="Sharon I."/>
            <person name="Castelle C.J."/>
            <person name="Probst A.J."/>
            <person name="Thomas B.C."/>
            <person name="Singh A."/>
            <person name="Wilkins M.J."/>
            <person name="Karaoz U."/>
            <person name="Brodie E.L."/>
            <person name="Williams K.H."/>
            <person name="Hubbard S.S."/>
            <person name="Banfield J.F."/>
        </authorList>
    </citation>
    <scope>NUCLEOTIDE SEQUENCE [LARGE SCALE GENOMIC DNA]</scope>
</reference>
<comment type="similarity">
    <text evidence="2 7 8">Belongs to the dihydrofolate reductase family.</text>
</comment>
<dbReference type="Pfam" id="PF00186">
    <property type="entry name" value="DHFR_1"/>
    <property type="match status" value="1"/>
</dbReference>
<comment type="function">
    <text evidence="7">Key enzyme in folate metabolism. Catalyzes an essential reaction for de novo glycine and purine synthesis, and for DNA precursor synthesis.</text>
</comment>
<dbReference type="PIRSF" id="PIRSF000194">
    <property type="entry name" value="DHFR"/>
    <property type="match status" value="1"/>
</dbReference>
<evidence type="ECO:0000256" key="4">
    <source>
        <dbReference type="ARBA" id="ARBA00022563"/>
    </source>
</evidence>
<dbReference type="PRINTS" id="PR00070">
    <property type="entry name" value="DHFR"/>
</dbReference>
<dbReference type="GO" id="GO:0046655">
    <property type="term" value="P:folic acid metabolic process"/>
    <property type="evidence" value="ECO:0007669"/>
    <property type="project" value="TreeGrafter"/>
</dbReference>
<dbReference type="GO" id="GO:0005829">
    <property type="term" value="C:cytosol"/>
    <property type="evidence" value="ECO:0007669"/>
    <property type="project" value="TreeGrafter"/>
</dbReference>
<dbReference type="PROSITE" id="PS00075">
    <property type="entry name" value="DHFR_1"/>
    <property type="match status" value="1"/>
</dbReference>
<dbReference type="Proteomes" id="UP000178935">
    <property type="component" value="Unassembled WGS sequence"/>
</dbReference>
<dbReference type="CDD" id="cd00209">
    <property type="entry name" value="DHFR"/>
    <property type="match status" value="1"/>
</dbReference>
<evidence type="ECO:0000256" key="7">
    <source>
        <dbReference type="PIRNR" id="PIRNR000194"/>
    </source>
</evidence>
<dbReference type="PROSITE" id="PS51330">
    <property type="entry name" value="DHFR_2"/>
    <property type="match status" value="1"/>
</dbReference>
<organism evidence="10 11">
    <name type="scientific">Candidatus Staskawiczbacteria bacterium RIFOXYD1_FULL_32_13</name>
    <dbReference type="NCBI Taxonomy" id="1802234"/>
    <lineage>
        <taxon>Bacteria</taxon>
        <taxon>Candidatus Staskawicziibacteriota</taxon>
    </lineage>
</organism>
<comment type="catalytic activity">
    <reaction evidence="7">
        <text>(6S)-5,6,7,8-tetrahydrofolate + NADP(+) = 7,8-dihydrofolate + NADPH + H(+)</text>
        <dbReference type="Rhea" id="RHEA:15009"/>
        <dbReference type="ChEBI" id="CHEBI:15378"/>
        <dbReference type="ChEBI" id="CHEBI:57451"/>
        <dbReference type="ChEBI" id="CHEBI:57453"/>
        <dbReference type="ChEBI" id="CHEBI:57783"/>
        <dbReference type="ChEBI" id="CHEBI:58349"/>
        <dbReference type="EC" id="1.5.1.3"/>
    </reaction>
</comment>
<dbReference type="InterPro" id="IPR017925">
    <property type="entry name" value="DHFR_CS"/>
</dbReference>
<dbReference type="GO" id="GO:0046452">
    <property type="term" value="P:dihydrofolate metabolic process"/>
    <property type="evidence" value="ECO:0007669"/>
    <property type="project" value="TreeGrafter"/>
</dbReference>
<evidence type="ECO:0000256" key="6">
    <source>
        <dbReference type="ARBA" id="ARBA00023002"/>
    </source>
</evidence>
<dbReference type="AlphaFoldDB" id="A0A1G2JMZ3"/>
<evidence type="ECO:0000313" key="10">
    <source>
        <dbReference type="EMBL" id="OGZ88323.1"/>
    </source>
</evidence>
<comment type="caution">
    <text evidence="10">The sequence shown here is derived from an EMBL/GenBank/DDBJ whole genome shotgun (WGS) entry which is preliminary data.</text>
</comment>
<evidence type="ECO:0000256" key="3">
    <source>
        <dbReference type="ARBA" id="ARBA00012856"/>
    </source>
</evidence>
<dbReference type="SUPFAM" id="SSF53597">
    <property type="entry name" value="Dihydrofolate reductase-like"/>
    <property type="match status" value="1"/>
</dbReference>
<dbReference type="InterPro" id="IPR001796">
    <property type="entry name" value="DHFR_dom"/>
</dbReference>
<dbReference type="PANTHER" id="PTHR48069">
    <property type="entry name" value="DIHYDROFOLATE REDUCTASE"/>
    <property type="match status" value="1"/>
</dbReference>
<dbReference type="Gene3D" id="3.40.430.10">
    <property type="entry name" value="Dihydrofolate Reductase, subunit A"/>
    <property type="match status" value="1"/>
</dbReference>
<evidence type="ECO:0000256" key="5">
    <source>
        <dbReference type="ARBA" id="ARBA00022857"/>
    </source>
</evidence>
<protein>
    <recommendedName>
        <fullName evidence="3 7">Dihydrofolate reductase</fullName>
        <ecNumber evidence="3 7">1.5.1.3</ecNumber>
    </recommendedName>
</protein>
<dbReference type="GO" id="GO:0050661">
    <property type="term" value="F:NADP binding"/>
    <property type="evidence" value="ECO:0007669"/>
    <property type="project" value="InterPro"/>
</dbReference>
<evidence type="ECO:0000313" key="11">
    <source>
        <dbReference type="Proteomes" id="UP000178935"/>
    </source>
</evidence>
<dbReference type="UniPathway" id="UPA00077">
    <property type="reaction ID" value="UER00158"/>
</dbReference>
<proteinExistence type="inferred from homology"/>
<dbReference type="EMBL" id="MHPU01000026">
    <property type="protein sequence ID" value="OGZ88323.1"/>
    <property type="molecule type" value="Genomic_DNA"/>
</dbReference>
<dbReference type="EC" id="1.5.1.3" evidence="3 7"/>
<dbReference type="InterPro" id="IPR012259">
    <property type="entry name" value="DHFR"/>
</dbReference>